<evidence type="ECO:0000256" key="1">
    <source>
        <dbReference type="SAM" id="SignalP"/>
    </source>
</evidence>
<keyword evidence="4" id="KW-1185">Reference proteome</keyword>
<dbReference type="SMART" id="SM00228">
    <property type="entry name" value="PDZ"/>
    <property type="match status" value="1"/>
</dbReference>
<evidence type="ECO:0000259" key="2">
    <source>
        <dbReference type="PROSITE" id="PS50106"/>
    </source>
</evidence>
<evidence type="ECO:0000313" key="3">
    <source>
        <dbReference type="EMBL" id="MBC6000391.1"/>
    </source>
</evidence>
<protein>
    <submittedName>
        <fullName evidence="3">PDZ domain-containing protein</fullName>
    </submittedName>
</protein>
<dbReference type="RefSeq" id="WP_120056017.1">
    <property type="nucleotide sequence ID" value="NZ_JACRWI010000001.1"/>
</dbReference>
<sequence>MVISRLKKWALCTGLLILFSLSTAIAASIQINNATPMEIKSYILINKELRHPNSTVTLIPQQGVNALQIGSDSSEMIVFNSAKKLRVGLFGEASVKTNRYTYFTISTSLKHLGSEVSYSENAELYSLQKGGFGVERTSTDESERIILNKIKLHFDGGYTNGYTLSRTKGKKGYPIEKIDPNSPAEKAGLKVGDLIVKVNGQKIKFIKDTNTFNISNNIEAKEKEIVTIASNSGVEKDITLETGYWNPKTEMFE</sequence>
<dbReference type="SUPFAM" id="SSF50156">
    <property type="entry name" value="PDZ domain-like"/>
    <property type="match status" value="1"/>
</dbReference>
<dbReference type="InterPro" id="IPR041489">
    <property type="entry name" value="PDZ_6"/>
</dbReference>
<reference evidence="3 4" key="1">
    <citation type="submission" date="2020-08" db="EMBL/GenBank/DDBJ databases">
        <authorList>
            <person name="Liu C."/>
            <person name="Sun Q."/>
        </authorList>
    </citation>
    <scope>NUCLEOTIDE SEQUENCE [LARGE SCALE GENOMIC DNA]</scope>
    <source>
        <strain evidence="3 4">NSJ-78</strain>
    </source>
</reference>
<feature type="signal peptide" evidence="1">
    <location>
        <begin position="1"/>
        <end position="26"/>
    </location>
</feature>
<comment type="caution">
    <text evidence="3">The sequence shown here is derived from an EMBL/GenBank/DDBJ whole genome shotgun (WGS) entry which is preliminary data.</text>
</comment>
<organism evidence="3 4">
    <name type="scientific">Veillonella hominis</name>
    <dbReference type="NCBI Taxonomy" id="2764330"/>
    <lineage>
        <taxon>Bacteria</taxon>
        <taxon>Bacillati</taxon>
        <taxon>Bacillota</taxon>
        <taxon>Negativicutes</taxon>
        <taxon>Veillonellales</taxon>
        <taxon>Veillonellaceae</taxon>
        <taxon>Veillonella</taxon>
    </lineage>
</organism>
<feature type="chain" id="PRO_5046541236" evidence="1">
    <location>
        <begin position="27"/>
        <end position="253"/>
    </location>
</feature>
<dbReference type="EMBL" id="JACRWI010000001">
    <property type="protein sequence ID" value="MBC6000391.1"/>
    <property type="molecule type" value="Genomic_DNA"/>
</dbReference>
<name>A0ABR7JU57_9FIRM</name>
<dbReference type="Pfam" id="PF17820">
    <property type="entry name" value="PDZ_6"/>
    <property type="match status" value="1"/>
</dbReference>
<proteinExistence type="predicted"/>
<dbReference type="Gene3D" id="2.30.42.10">
    <property type="match status" value="1"/>
</dbReference>
<feature type="domain" description="PDZ" evidence="2">
    <location>
        <begin position="149"/>
        <end position="204"/>
    </location>
</feature>
<evidence type="ECO:0000313" key="4">
    <source>
        <dbReference type="Proteomes" id="UP000640363"/>
    </source>
</evidence>
<dbReference type="InterPro" id="IPR036034">
    <property type="entry name" value="PDZ_sf"/>
</dbReference>
<dbReference type="PROSITE" id="PS50106">
    <property type="entry name" value="PDZ"/>
    <property type="match status" value="1"/>
</dbReference>
<gene>
    <name evidence="3" type="ORF">H8892_00200</name>
</gene>
<dbReference type="InterPro" id="IPR001478">
    <property type="entry name" value="PDZ"/>
</dbReference>
<dbReference type="Proteomes" id="UP000640363">
    <property type="component" value="Unassembled WGS sequence"/>
</dbReference>
<keyword evidence="1" id="KW-0732">Signal</keyword>
<accession>A0ABR7JU57</accession>